<dbReference type="PANTHER" id="PTHR10039:SF5">
    <property type="entry name" value="NACHT DOMAIN-CONTAINING PROTEIN"/>
    <property type="match status" value="1"/>
</dbReference>
<protein>
    <recommendedName>
        <fullName evidence="2">Nephrocystin 3-like N-terminal domain-containing protein</fullName>
    </recommendedName>
</protein>
<dbReference type="Proteomes" id="UP001446871">
    <property type="component" value="Unassembled WGS sequence"/>
</dbReference>
<dbReference type="SUPFAM" id="SSF53474">
    <property type="entry name" value="alpha/beta-Hydrolases"/>
    <property type="match status" value="1"/>
</dbReference>
<dbReference type="Gene3D" id="3.40.50.300">
    <property type="entry name" value="P-loop containing nucleotide triphosphate hydrolases"/>
    <property type="match status" value="1"/>
</dbReference>
<dbReference type="Pfam" id="PF24883">
    <property type="entry name" value="NPHP3_N"/>
    <property type="match status" value="1"/>
</dbReference>
<keyword evidence="4" id="KW-1185">Reference proteome</keyword>
<evidence type="ECO:0000259" key="2">
    <source>
        <dbReference type="Pfam" id="PF24883"/>
    </source>
</evidence>
<sequence length="693" mass="78327">MSYTKFWNGEGGKANADVLHLTKGASHATVFGHAESLLGDISETRGTSEEETRPLVFVGHSLGGLVIKEVFGSPPGVFLGTPHRGSDTVTYGKIVAKAAKLALRNPNDQLISMLEKESPILEHQRKSFASIGKDLALACVFEELPTALGIIVPQWSAVIDGFNVREQPVPANHMDMCKFATRDDVGYKRVIRLIKHVVGREFPAQDQIIAVMKQALLSSLAFDSMNIRERDLDPAHRQTFEWILRGEEERQSDPYLATTSPFLEWLEAENPIFWLSGKPGSGKSTLMKFVATHPLLRKKLQPYFPGKRMVLVSHYLYERGDDFLQKSREGLLRHLLHDILVQCPELSKTVFRLHGARTSFNYQKPWSWCELRKAFETVLAEKPKDVVIICVIDGLDEYRPMADAEFSSLGADLRDEEELSNIILDGHQAVADLMIDVSRYDGVKPFVSSRPFIVFRTAFSSFEKMELHTLTSSDISRYVADRLHGNQSLASFNADRPSFFKNVEWEILSKADGVFLWVRLVLDVFLRRLRQYDTADELLRRIRDMPPKLGGRDGLYMSLLMNLSPRDRLEAYKYFQVILCSAQGLDPLLLSFALADPKTVFTEPMQDANLDNFKNSRAFCEDRVIARGGGLLEAKSNWREPGDEFAPAWTIGFIHLTAKEFVADSNNWRHILCAPEPPSFMDCSHSYTPQSCC</sequence>
<dbReference type="InterPro" id="IPR029058">
    <property type="entry name" value="AB_hydrolase_fold"/>
</dbReference>
<evidence type="ECO:0000313" key="4">
    <source>
        <dbReference type="Proteomes" id="UP001446871"/>
    </source>
</evidence>
<gene>
    <name evidence="3" type="ORF">PG996_015522</name>
</gene>
<comment type="caution">
    <text evidence="3">The sequence shown here is derived from an EMBL/GenBank/DDBJ whole genome shotgun (WGS) entry which is preliminary data.</text>
</comment>
<reference evidence="3 4" key="1">
    <citation type="submission" date="2023-01" db="EMBL/GenBank/DDBJ databases">
        <title>Analysis of 21 Apiospora genomes using comparative genomics revels a genus with tremendous synthesis potential of carbohydrate active enzymes and secondary metabolites.</title>
        <authorList>
            <person name="Sorensen T."/>
        </authorList>
    </citation>
    <scope>NUCLEOTIDE SEQUENCE [LARGE SCALE GENOMIC DNA]</scope>
    <source>
        <strain evidence="3 4">CBS 83171</strain>
    </source>
</reference>
<keyword evidence="1" id="KW-0677">Repeat</keyword>
<dbReference type="PANTHER" id="PTHR10039">
    <property type="entry name" value="AMELOGENIN"/>
    <property type="match status" value="1"/>
</dbReference>
<name>A0ABR1TLC7_9PEZI</name>
<dbReference type="EMBL" id="JAQQWM010000009">
    <property type="protein sequence ID" value="KAK8047458.1"/>
    <property type="molecule type" value="Genomic_DNA"/>
</dbReference>
<accession>A0ABR1TLC7</accession>
<proteinExistence type="predicted"/>
<evidence type="ECO:0000256" key="1">
    <source>
        <dbReference type="ARBA" id="ARBA00022737"/>
    </source>
</evidence>
<organism evidence="3 4">
    <name type="scientific">Apiospora saccharicola</name>
    <dbReference type="NCBI Taxonomy" id="335842"/>
    <lineage>
        <taxon>Eukaryota</taxon>
        <taxon>Fungi</taxon>
        <taxon>Dikarya</taxon>
        <taxon>Ascomycota</taxon>
        <taxon>Pezizomycotina</taxon>
        <taxon>Sordariomycetes</taxon>
        <taxon>Xylariomycetidae</taxon>
        <taxon>Amphisphaeriales</taxon>
        <taxon>Apiosporaceae</taxon>
        <taxon>Apiospora</taxon>
    </lineage>
</organism>
<dbReference type="Gene3D" id="3.40.50.1820">
    <property type="entry name" value="alpha/beta hydrolase"/>
    <property type="match status" value="1"/>
</dbReference>
<evidence type="ECO:0000313" key="3">
    <source>
        <dbReference type="EMBL" id="KAK8047458.1"/>
    </source>
</evidence>
<feature type="domain" description="Nephrocystin 3-like N-terminal" evidence="2">
    <location>
        <begin position="259"/>
        <end position="401"/>
    </location>
</feature>
<dbReference type="InterPro" id="IPR056884">
    <property type="entry name" value="NPHP3-like_N"/>
</dbReference>
<dbReference type="InterPro" id="IPR027417">
    <property type="entry name" value="P-loop_NTPase"/>
</dbReference>
<dbReference type="SUPFAM" id="SSF52540">
    <property type="entry name" value="P-loop containing nucleoside triphosphate hydrolases"/>
    <property type="match status" value="1"/>
</dbReference>